<dbReference type="CDD" id="cd06581">
    <property type="entry name" value="TM_PBP1_LivM_like"/>
    <property type="match status" value="1"/>
</dbReference>
<dbReference type="GO" id="GO:0015658">
    <property type="term" value="F:branched-chain amino acid transmembrane transporter activity"/>
    <property type="evidence" value="ECO:0007669"/>
    <property type="project" value="InterPro"/>
</dbReference>
<evidence type="ECO:0000256" key="6">
    <source>
        <dbReference type="SAM" id="Phobius"/>
    </source>
</evidence>
<organism evidence="7 8">
    <name type="scientific">Kyrpidia tusciae (strain DSM 2912 / NBRC 15312 / T2)</name>
    <name type="common">Bacillus tusciae</name>
    <dbReference type="NCBI Taxonomy" id="562970"/>
    <lineage>
        <taxon>Bacteria</taxon>
        <taxon>Bacillati</taxon>
        <taxon>Bacillota</taxon>
        <taxon>Bacilli</taxon>
        <taxon>Bacillales</taxon>
        <taxon>Alicyclobacillaceae</taxon>
        <taxon>Kyrpidia</taxon>
    </lineage>
</organism>
<feature type="transmembrane region" description="Helical" evidence="6">
    <location>
        <begin position="249"/>
        <end position="274"/>
    </location>
</feature>
<accession>D5WWC2</accession>
<feature type="transmembrane region" description="Helical" evidence="6">
    <location>
        <begin position="89"/>
        <end position="111"/>
    </location>
</feature>
<dbReference type="RefSeq" id="WP_013076966.1">
    <property type="nucleotide sequence ID" value="NC_014098.1"/>
</dbReference>
<keyword evidence="2" id="KW-1003">Cell membrane</keyword>
<keyword evidence="8" id="KW-1185">Reference proteome</keyword>
<dbReference type="EMBL" id="CP002017">
    <property type="protein sequence ID" value="ADG07687.1"/>
    <property type="molecule type" value="Genomic_DNA"/>
</dbReference>
<dbReference type="Pfam" id="PF02653">
    <property type="entry name" value="BPD_transp_2"/>
    <property type="match status" value="1"/>
</dbReference>
<keyword evidence="3 6" id="KW-0812">Transmembrane</keyword>
<dbReference type="InterPro" id="IPR001851">
    <property type="entry name" value="ABC_transp_permease"/>
</dbReference>
<feature type="transmembrane region" description="Helical" evidence="6">
    <location>
        <begin position="12"/>
        <end position="31"/>
    </location>
</feature>
<dbReference type="GO" id="GO:0005886">
    <property type="term" value="C:plasma membrane"/>
    <property type="evidence" value="ECO:0007669"/>
    <property type="project" value="UniProtKB-SubCell"/>
</dbReference>
<reference evidence="7 8" key="1">
    <citation type="journal article" date="2011" name="Stand. Genomic Sci.">
        <title>Complete genome sequence of the thermophilic, hydrogen-oxidizing Bacillus tusciae type strain (T2) and reclassification in the new genus, Kyrpidia gen. nov. as Kyrpidia tusciae comb. nov. and emendation of the family Alicyclobacillaceae da Costa and Rainey, 2010.</title>
        <authorList>
            <person name="Klenk H.P."/>
            <person name="Lapidus A."/>
            <person name="Chertkov O."/>
            <person name="Copeland A."/>
            <person name="Del Rio T.G."/>
            <person name="Nolan M."/>
            <person name="Lucas S."/>
            <person name="Chen F."/>
            <person name="Tice H."/>
            <person name="Cheng J.F."/>
            <person name="Han C."/>
            <person name="Bruce D."/>
            <person name="Goodwin L."/>
            <person name="Pitluck S."/>
            <person name="Pati A."/>
            <person name="Ivanova N."/>
            <person name="Mavromatis K."/>
            <person name="Daum C."/>
            <person name="Chen A."/>
            <person name="Palaniappan K."/>
            <person name="Chang Y.J."/>
            <person name="Land M."/>
            <person name="Hauser L."/>
            <person name="Jeffries C.D."/>
            <person name="Detter J.C."/>
            <person name="Rohde M."/>
            <person name="Abt B."/>
            <person name="Pukall R."/>
            <person name="Goker M."/>
            <person name="Bristow J."/>
            <person name="Markowitz V."/>
            <person name="Hugenholtz P."/>
            <person name="Eisen J.A."/>
        </authorList>
    </citation>
    <scope>NUCLEOTIDE SEQUENCE [LARGE SCALE GENOMIC DNA]</scope>
    <source>
        <strain evidence="7 8">DSM 2912</strain>
    </source>
</reference>
<evidence type="ECO:0000256" key="3">
    <source>
        <dbReference type="ARBA" id="ARBA00022692"/>
    </source>
</evidence>
<dbReference type="InterPro" id="IPR043428">
    <property type="entry name" value="LivM-like"/>
</dbReference>
<dbReference type="KEGG" id="bts:Btus_3068"/>
<sequence>MWIEQQQRNRNLLKWVSLAALLLAAAIWPWWVDDRFLLNVMINVLLYMVLGMGMHLIFGTAGLPFLGYAGFYGIGAYTAALLMTRGVSFWAALPASVAAVCLVALLFGAPILRLRGEYFMLGSLALGEIIHLTINNLDITGGPNGIVGIPKPRWFGGTLSQPADFYYLLLVVVLVSIALLTYLQKSTVGRSWLALREDELAAEAVGVPTYRRKLQLFVLGSAWAGVAGAFLAARMGIVTPGSFTLMNSVQMIGIIIVGGMGSLPGVVLGTVLMIGLPEFVRALADWRLVIFGVAIMAVLRFRPRGIWPTKPWIVPLPATIPGSERATDPAAVEGQGGVRTRGY</sequence>
<evidence type="ECO:0000256" key="5">
    <source>
        <dbReference type="ARBA" id="ARBA00023136"/>
    </source>
</evidence>
<dbReference type="HOGENOM" id="CLU_031365_1_1_9"/>
<keyword evidence="5 6" id="KW-0472">Membrane</keyword>
<evidence type="ECO:0000313" key="8">
    <source>
        <dbReference type="Proteomes" id="UP000002368"/>
    </source>
</evidence>
<evidence type="ECO:0000256" key="1">
    <source>
        <dbReference type="ARBA" id="ARBA00004651"/>
    </source>
</evidence>
<keyword evidence="4 6" id="KW-1133">Transmembrane helix</keyword>
<name>D5WWC2_KYRT2</name>
<evidence type="ECO:0000313" key="7">
    <source>
        <dbReference type="EMBL" id="ADG07687.1"/>
    </source>
</evidence>
<feature type="transmembrane region" description="Helical" evidence="6">
    <location>
        <begin position="216"/>
        <end position="237"/>
    </location>
</feature>
<protein>
    <submittedName>
        <fullName evidence="7">Inner-membrane translocator</fullName>
    </submittedName>
</protein>
<evidence type="ECO:0000256" key="4">
    <source>
        <dbReference type="ARBA" id="ARBA00022989"/>
    </source>
</evidence>
<comment type="subcellular location">
    <subcellularLocation>
        <location evidence="1">Cell membrane</location>
        <topology evidence="1">Multi-pass membrane protein</topology>
    </subcellularLocation>
</comment>
<dbReference type="PANTHER" id="PTHR30482:SF10">
    <property type="entry name" value="HIGH-AFFINITY BRANCHED-CHAIN AMINO ACID TRANSPORT PROTEIN BRAE"/>
    <property type="match status" value="1"/>
</dbReference>
<dbReference type="STRING" id="562970.Btus_3068"/>
<evidence type="ECO:0000256" key="2">
    <source>
        <dbReference type="ARBA" id="ARBA00022475"/>
    </source>
</evidence>
<proteinExistence type="predicted"/>
<dbReference type="PANTHER" id="PTHR30482">
    <property type="entry name" value="HIGH-AFFINITY BRANCHED-CHAIN AMINO ACID TRANSPORT SYSTEM PERMEASE"/>
    <property type="match status" value="1"/>
</dbReference>
<dbReference type="eggNOG" id="COG4177">
    <property type="taxonomic scope" value="Bacteria"/>
</dbReference>
<feature type="transmembrane region" description="Helical" evidence="6">
    <location>
        <begin position="165"/>
        <end position="183"/>
    </location>
</feature>
<gene>
    <name evidence="7" type="ordered locus">Btus_3068</name>
</gene>
<dbReference type="Proteomes" id="UP000002368">
    <property type="component" value="Chromosome"/>
</dbReference>
<dbReference type="AlphaFoldDB" id="D5WWC2"/>